<name>A0ABX2F5K9_9PSEU</name>
<dbReference type="PRINTS" id="PR00420">
    <property type="entry name" value="RNGMNOXGNASE"/>
</dbReference>
<accession>A0ABX2F5K9</accession>
<dbReference type="InterPro" id="IPR002938">
    <property type="entry name" value="FAD-bd"/>
</dbReference>
<gene>
    <name evidence="2" type="ORF">GC106_38630</name>
</gene>
<evidence type="ECO:0000259" key="1">
    <source>
        <dbReference type="Pfam" id="PF01494"/>
    </source>
</evidence>
<reference evidence="2 3" key="1">
    <citation type="submission" date="2020-01" db="EMBL/GenBank/DDBJ databases">
        <title>Kibdelosporangium persica a novel Actinomycetes from a hot desert in Iran.</title>
        <authorList>
            <person name="Safaei N."/>
            <person name="Zaburannyi N."/>
            <person name="Mueller R."/>
            <person name="Wink J."/>
        </authorList>
    </citation>
    <scope>NUCLEOTIDE SEQUENCE [LARGE SCALE GENOMIC DNA]</scope>
    <source>
        <strain evidence="2 3">4NS15</strain>
    </source>
</reference>
<protein>
    <submittedName>
        <fullName evidence="2">FAD-dependent oxidoreductase</fullName>
    </submittedName>
</protein>
<dbReference type="Pfam" id="PF01494">
    <property type="entry name" value="FAD_binding_3"/>
    <property type="match status" value="1"/>
</dbReference>
<dbReference type="SUPFAM" id="SSF51905">
    <property type="entry name" value="FAD/NAD(P)-binding domain"/>
    <property type="match status" value="1"/>
</dbReference>
<organism evidence="2 3">
    <name type="scientific">Kibdelosporangium persicum</name>
    <dbReference type="NCBI Taxonomy" id="2698649"/>
    <lineage>
        <taxon>Bacteria</taxon>
        <taxon>Bacillati</taxon>
        <taxon>Actinomycetota</taxon>
        <taxon>Actinomycetes</taxon>
        <taxon>Pseudonocardiales</taxon>
        <taxon>Pseudonocardiaceae</taxon>
        <taxon>Kibdelosporangium</taxon>
    </lineage>
</organism>
<evidence type="ECO:0000313" key="3">
    <source>
        <dbReference type="Proteomes" id="UP000763557"/>
    </source>
</evidence>
<sequence>MRTVLISGAGIAGLSLAYWLTEHGFSTTVVERAPGLRSGGQAIDIRGTAREVVRRMGLMEQIRAHHTGTHGIAILDEQGGTVARMGSDDYGDSGGIVAEIEILRGDLVKILHGALDPAVEFLFDDTITALTEHDNGVDVTFGHAGQRTFDIVVGADGLRSGVRDLVFDAEVRDLGYYTSYFPARMDHDFRGWELMYSVPRRAALIYPLGDSGEVRAMFAFSGPEVPGARHDPKALLAKVFDGVGWKIPGLVEQMWRTDDLFFDRAAEVLLAEWWRGRVVLLGDSAFGGSVGMGTSMALVGAYVLAGELSGNSHERAFAQYQSEMREYVAVNRKRPPGGANGFLPRTRRGIWLRNQFMRLLPHLPGRKRMMGGIEKSANAITLKPYTRSASPA</sequence>
<feature type="domain" description="FAD-binding" evidence="1">
    <location>
        <begin position="3"/>
        <end position="326"/>
    </location>
</feature>
<dbReference type="EMBL" id="JAAATY010000011">
    <property type="protein sequence ID" value="NRN66638.1"/>
    <property type="molecule type" value="Genomic_DNA"/>
</dbReference>
<keyword evidence="3" id="KW-1185">Reference proteome</keyword>
<dbReference type="InterPro" id="IPR036188">
    <property type="entry name" value="FAD/NAD-bd_sf"/>
</dbReference>
<dbReference type="RefSeq" id="WP_173133037.1">
    <property type="nucleotide sequence ID" value="NZ_CBCSGW010000016.1"/>
</dbReference>
<proteinExistence type="predicted"/>
<dbReference type="PANTHER" id="PTHR46865:SF2">
    <property type="entry name" value="MONOOXYGENASE"/>
    <property type="match status" value="1"/>
</dbReference>
<dbReference type="PANTHER" id="PTHR46865">
    <property type="entry name" value="OXIDOREDUCTASE-RELATED"/>
    <property type="match status" value="1"/>
</dbReference>
<evidence type="ECO:0000313" key="2">
    <source>
        <dbReference type="EMBL" id="NRN66638.1"/>
    </source>
</evidence>
<dbReference type="Proteomes" id="UP000763557">
    <property type="component" value="Unassembled WGS sequence"/>
</dbReference>
<dbReference type="Gene3D" id="3.30.9.10">
    <property type="entry name" value="D-Amino Acid Oxidase, subunit A, domain 2"/>
    <property type="match status" value="1"/>
</dbReference>
<comment type="caution">
    <text evidence="2">The sequence shown here is derived from an EMBL/GenBank/DDBJ whole genome shotgun (WGS) entry which is preliminary data.</text>
</comment>
<dbReference type="InterPro" id="IPR051704">
    <property type="entry name" value="FAD_aromatic-hydroxylase"/>
</dbReference>
<dbReference type="Gene3D" id="3.50.50.60">
    <property type="entry name" value="FAD/NAD(P)-binding domain"/>
    <property type="match status" value="1"/>
</dbReference>